<dbReference type="GO" id="GO:0006508">
    <property type="term" value="P:proteolysis"/>
    <property type="evidence" value="ECO:0007669"/>
    <property type="project" value="InterPro"/>
</dbReference>
<evidence type="ECO:0000259" key="2">
    <source>
        <dbReference type="Pfam" id="PF00326"/>
    </source>
</evidence>
<dbReference type="EMBL" id="BJXC01000019">
    <property type="protein sequence ID" value="GEM52733.1"/>
    <property type="molecule type" value="Genomic_DNA"/>
</dbReference>
<keyword evidence="1" id="KW-0378">Hydrolase</keyword>
<dbReference type="Pfam" id="PF00326">
    <property type="entry name" value="Peptidase_S9"/>
    <property type="match status" value="1"/>
</dbReference>
<dbReference type="STRING" id="1218108.GCA_000382425_03451"/>
<accession>A0A511NIX6</accession>
<gene>
    <name evidence="3" type="ORF">EB1_25230</name>
</gene>
<dbReference type="Gene3D" id="3.40.50.1820">
    <property type="entry name" value="alpha/beta hydrolase"/>
    <property type="match status" value="1"/>
</dbReference>
<dbReference type="InterPro" id="IPR011042">
    <property type="entry name" value="6-blade_b-propeller_TolB-like"/>
</dbReference>
<dbReference type="Proteomes" id="UP000321245">
    <property type="component" value="Unassembled WGS sequence"/>
</dbReference>
<dbReference type="GO" id="GO:0004252">
    <property type="term" value="F:serine-type endopeptidase activity"/>
    <property type="evidence" value="ECO:0007669"/>
    <property type="project" value="TreeGrafter"/>
</dbReference>
<dbReference type="InterPro" id="IPR001375">
    <property type="entry name" value="Peptidase_S9_cat"/>
</dbReference>
<evidence type="ECO:0000313" key="3">
    <source>
        <dbReference type="EMBL" id="GEM52733.1"/>
    </source>
</evidence>
<dbReference type="SUPFAM" id="SSF53474">
    <property type="entry name" value="alpha/beta-Hydrolases"/>
    <property type="match status" value="1"/>
</dbReference>
<protein>
    <recommendedName>
        <fullName evidence="2">Peptidase S9 prolyl oligopeptidase catalytic domain-containing protein</fullName>
    </recommendedName>
</protein>
<reference evidence="3 4" key="1">
    <citation type="submission" date="2019-07" db="EMBL/GenBank/DDBJ databases">
        <title>Whole genome shotgun sequence of Empedobacter brevis NBRC 14943.</title>
        <authorList>
            <person name="Hosoyama A."/>
            <person name="Uohara A."/>
            <person name="Ohji S."/>
            <person name="Ichikawa N."/>
        </authorList>
    </citation>
    <scope>NUCLEOTIDE SEQUENCE [LARGE SCALE GENOMIC DNA]</scope>
    <source>
        <strain evidence="3 4">NBRC 14943</strain>
    </source>
</reference>
<dbReference type="SUPFAM" id="SSF82171">
    <property type="entry name" value="DPP6 N-terminal domain-like"/>
    <property type="match status" value="2"/>
</dbReference>
<evidence type="ECO:0000256" key="1">
    <source>
        <dbReference type="ARBA" id="ARBA00022801"/>
    </source>
</evidence>
<dbReference type="PANTHER" id="PTHR42776:SF27">
    <property type="entry name" value="DIPEPTIDYL PEPTIDASE FAMILY MEMBER 6"/>
    <property type="match status" value="1"/>
</dbReference>
<proteinExistence type="predicted"/>
<dbReference type="Gene3D" id="2.120.10.30">
    <property type="entry name" value="TolB, C-terminal domain"/>
    <property type="match status" value="2"/>
</dbReference>
<sequence length="841" mass="97451">MGLIGLLLLPLSGQEIRNKKTYTADLDSLWSTNSHVTDLSSDGRWVAFVDVYNHGDRKLFLSKTDGKNRLEFGHSESYKFSGDNNWFAFISSKKELILIDLKTQIRRTYSNVFSFEFSDNGHFITMDHSAPATKKSISVENLQNRNSIKLDNVLDYTWNPAYNLMAINRKTDEKSEILLVDATDNKIQLIQQAKDSSYSNLSWNDSGNSLVFSETLNNQTTIHFYKLNGVKMTIDNALVKAKFPHTVMSNKEILVSDNGNNVFFYRRIEDAEPVDDYGVQIWETTDPWAYPKMKNYREAEAPFLLTLWDTSSNQLKEIADKETPSAKFNPNHSHALVFYRLKYEPQYKEYEDVDVFLKDYQSGKKTRIVEKLYTQNGFFRFSPSGRYFVYFKNDDWWVYDAQKNNTRNLTGNLNESFVEKELYWTKDGEPYGNPGWSDDEKYIILHDKYDVWLMGVDGKAQRKITSGKEKKISYRIWRDDSKYIKSSQYLTSYAYDLKKGILLTMSGDDLQTGYAFWDGKKTNSLIYEPLKVNDALLSSDRNTVVLKKSKYNLPPAIYSFHIAKGSETLLFQSNQELLGYDLGKSEILSYKNPKNDFSKAALLYPANFDPQKKYPMITWIYDNNSVVLNSAPSGFDIIGFNVLKYVTNGYFIFLPDLTYKIGQPGVSATASLQLAINEALKNTFIDKEKLGLIGHSWGGYETSFIVTQTDLFAAAVSGAAANDLISKYHDVAWSMRTEQMWRFENQQYRMGDSFYKIKEKYYRNSPLHQVENIKTPLLLWTGDKDDNVNWTQSVYMYNALKRLNKPGKLLLFNNEGHFIFDKKKQQILSTEIFEWFNRYLK</sequence>
<name>A0A511NIX6_9FLAO</name>
<comment type="caution">
    <text evidence="3">The sequence shown here is derived from an EMBL/GenBank/DDBJ whole genome shotgun (WGS) entry which is preliminary data.</text>
</comment>
<organism evidence="3 4">
    <name type="scientific">Empedobacter brevis NBRC 14943 = ATCC 43319</name>
    <dbReference type="NCBI Taxonomy" id="1218108"/>
    <lineage>
        <taxon>Bacteria</taxon>
        <taxon>Pseudomonadati</taxon>
        <taxon>Bacteroidota</taxon>
        <taxon>Flavobacteriia</taxon>
        <taxon>Flavobacteriales</taxon>
        <taxon>Weeksellaceae</taxon>
        <taxon>Empedobacter</taxon>
    </lineage>
</organism>
<dbReference type="InterPro" id="IPR029058">
    <property type="entry name" value="AB_hydrolase_fold"/>
</dbReference>
<keyword evidence="4" id="KW-1185">Reference proteome</keyword>
<evidence type="ECO:0000313" key="4">
    <source>
        <dbReference type="Proteomes" id="UP000321245"/>
    </source>
</evidence>
<dbReference type="AlphaFoldDB" id="A0A511NIX6"/>
<feature type="domain" description="Peptidase S9 prolyl oligopeptidase catalytic" evidence="2">
    <location>
        <begin position="674"/>
        <end position="841"/>
    </location>
</feature>
<dbReference type="PANTHER" id="PTHR42776">
    <property type="entry name" value="SERINE PEPTIDASE S9 FAMILY MEMBER"/>
    <property type="match status" value="1"/>
</dbReference>